<proteinExistence type="predicted"/>
<evidence type="ECO:0000313" key="3">
    <source>
        <dbReference type="Proteomes" id="UP001138500"/>
    </source>
</evidence>
<gene>
    <name evidence="2" type="ORF">Tdes44962_MAKER03922</name>
</gene>
<reference evidence="2 3" key="2">
    <citation type="journal article" date="2021" name="Curr. Genet.">
        <title>Genetic response to nitrogen starvation in the aggressive Eucalyptus foliar pathogen Teratosphaeria destructans.</title>
        <authorList>
            <person name="Havenga M."/>
            <person name="Wingfield B.D."/>
            <person name="Wingfield M.J."/>
            <person name="Dreyer L.L."/>
            <person name="Roets F."/>
            <person name="Aylward J."/>
        </authorList>
    </citation>
    <scope>NUCLEOTIDE SEQUENCE [LARGE SCALE GENOMIC DNA]</scope>
    <source>
        <strain evidence="2">CMW44962</strain>
    </source>
</reference>
<keyword evidence="3" id="KW-1185">Reference proteome</keyword>
<accession>A0A9W7W0K1</accession>
<organism evidence="2 3">
    <name type="scientific">Teratosphaeria destructans</name>
    <dbReference type="NCBI Taxonomy" id="418781"/>
    <lineage>
        <taxon>Eukaryota</taxon>
        <taxon>Fungi</taxon>
        <taxon>Dikarya</taxon>
        <taxon>Ascomycota</taxon>
        <taxon>Pezizomycotina</taxon>
        <taxon>Dothideomycetes</taxon>
        <taxon>Dothideomycetidae</taxon>
        <taxon>Mycosphaerellales</taxon>
        <taxon>Teratosphaeriaceae</taxon>
        <taxon>Teratosphaeria</taxon>
    </lineage>
</organism>
<comment type="caution">
    <text evidence="2">The sequence shown here is derived from an EMBL/GenBank/DDBJ whole genome shotgun (WGS) entry which is preliminary data.</text>
</comment>
<sequence length="96" mass="11038">MMRGLAALPFIGLLAVALTEPIPEQDDRIEKRQYGYGGYGWEGGIDDYTYDRHGDFRPVAPIWLHVFLLVTKRAPDRIELKHCWTYSSVEQLDNPS</sequence>
<reference evidence="2 3" key="1">
    <citation type="journal article" date="2018" name="IMA Fungus">
        <title>IMA Genome-F 10: Nine draft genome sequences of Claviceps purpurea s.lat., including C. arundinis, C. humidiphila, and C. cf. spartinae, pseudomolecules for the pitch canker pathogen Fusarium circinatum, draft genome of Davidsoniella eucalypti, Grosmannia galeiformis, Quambalaria eucalypti, and Teratosphaeria destructans.</title>
        <authorList>
            <person name="Wingfield B.D."/>
            <person name="Liu M."/>
            <person name="Nguyen H.D."/>
            <person name="Lane F.A."/>
            <person name="Morgan S.W."/>
            <person name="De Vos L."/>
            <person name="Wilken P.M."/>
            <person name="Duong T.A."/>
            <person name="Aylward J."/>
            <person name="Coetzee M.P."/>
            <person name="Dadej K."/>
            <person name="De Beer Z.W."/>
            <person name="Findlay W."/>
            <person name="Havenga M."/>
            <person name="Kolarik M."/>
            <person name="Menzies J.G."/>
            <person name="Naidoo K."/>
            <person name="Pochopski O."/>
            <person name="Shoukouhi P."/>
            <person name="Santana Q.C."/>
            <person name="Seifert K.A."/>
            <person name="Soal N."/>
            <person name="Steenkamp E.T."/>
            <person name="Tatham C.T."/>
            <person name="van der Nest M.A."/>
            <person name="Wingfield M.J."/>
        </authorList>
    </citation>
    <scope>NUCLEOTIDE SEQUENCE [LARGE SCALE GENOMIC DNA]</scope>
    <source>
        <strain evidence="2">CMW44962</strain>
    </source>
</reference>
<dbReference type="AlphaFoldDB" id="A0A9W7W0K1"/>
<protein>
    <submittedName>
        <fullName evidence="2">Uncharacterized protein</fullName>
    </submittedName>
</protein>
<keyword evidence="1" id="KW-0732">Signal</keyword>
<feature type="signal peptide" evidence="1">
    <location>
        <begin position="1"/>
        <end position="19"/>
    </location>
</feature>
<dbReference type="EMBL" id="RIBY02002067">
    <property type="protein sequence ID" value="KAH9825848.1"/>
    <property type="molecule type" value="Genomic_DNA"/>
</dbReference>
<evidence type="ECO:0000256" key="1">
    <source>
        <dbReference type="SAM" id="SignalP"/>
    </source>
</evidence>
<dbReference type="Proteomes" id="UP001138500">
    <property type="component" value="Unassembled WGS sequence"/>
</dbReference>
<name>A0A9W7W0K1_9PEZI</name>
<evidence type="ECO:0000313" key="2">
    <source>
        <dbReference type="EMBL" id="KAH9825848.1"/>
    </source>
</evidence>
<feature type="chain" id="PRO_5040826474" evidence="1">
    <location>
        <begin position="20"/>
        <end position="96"/>
    </location>
</feature>